<dbReference type="Gene3D" id="3.40.1010.10">
    <property type="entry name" value="Cobalt-precorrin-4 Transmethylase, Domain 1"/>
    <property type="match status" value="1"/>
</dbReference>
<keyword evidence="4" id="KW-0808">Transferase</keyword>
<dbReference type="Proteomes" id="UP000712157">
    <property type="component" value="Unassembled WGS sequence"/>
</dbReference>
<dbReference type="AlphaFoldDB" id="A0A949K495"/>
<dbReference type="InterPro" id="IPR012818">
    <property type="entry name" value="CbiE"/>
</dbReference>
<dbReference type="InterPro" id="IPR014776">
    <property type="entry name" value="4pyrrole_Mease_sub2"/>
</dbReference>
<evidence type="ECO:0000259" key="7">
    <source>
        <dbReference type="Pfam" id="PF05175"/>
    </source>
</evidence>
<feature type="domain" description="Methyltransferase small" evidence="7">
    <location>
        <begin position="239"/>
        <end position="298"/>
    </location>
</feature>
<dbReference type="GO" id="GO:0008276">
    <property type="term" value="F:protein methyltransferase activity"/>
    <property type="evidence" value="ECO:0007669"/>
    <property type="project" value="InterPro"/>
</dbReference>
<evidence type="ECO:0000256" key="5">
    <source>
        <dbReference type="ARBA" id="ARBA00022691"/>
    </source>
</evidence>
<gene>
    <name evidence="8" type="primary">cbiE</name>
    <name evidence="8" type="ORF">KTH89_08075</name>
</gene>
<dbReference type="GO" id="GO:0032259">
    <property type="term" value="P:methylation"/>
    <property type="evidence" value="ECO:0007669"/>
    <property type="project" value="UniProtKB-KW"/>
</dbReference>
<accession>A0A949K495</accession>
<dbReference type="InterPro" id="IPR035996">
    <property type="entry name" value="4pyrrol_Methylase_sf"/>
</dbReference>
<dbReference type="Pfam" id="PF05175">
    <property type="entry name" value="MTS"/>
    <property type="match status" value="1"/>
</dbReference>
<dbReference type="InterPro" id="IPR014777">
    <property type="entry name" value="4pyrrole_Mease_sub1"/>
</dbReference>
<keyword evidence="3" id="KW-0489">Methyltransferase</keyword>
<sequence>MRKEIALVGCGMGTPGSLTVEGKCRIEEAEVLIGPERLIKPYSDSKKEIWVQYRAEQIREIIGHSHKQRFAVLLSGDTGFYSNTENLKNALEGYPITVIPGISSLSYFSAKIGIPWEDAFILSLHGRRESLVTAVRRHSKVFVLTGEDAAEHLQRLTTAGFGGYGLWIGENLSYPEELISSGRVRDFLDKKFETLCVLMILWENTDANIDRENKSCVGIPEERFIRGEVPMTKPEIRAVVMSKLALKETDVVYDIGAGTGSVSVEMAMAADRGKVYAVECRQEAVELIQKNADYFGLMNLEVVDGMAPEALEGLPAPDAAFIGGSKGRLSEILAKLFRLNPRMQVVLDAIALETVTEVLTICTQMQLQMDMVQVQVSKTRAAGRYHMMTGQNPVFIITVKQSQEF</sequence>
<dbReference type="InterPro" id="IPR007848">
    <property type="entry name" value="Small_mtfrase_dom"/>
</dbReference>
<evidence type="ECO:0000259" key="6">
    <source>
        <dbReference type="Pfam" id="PF00590"/>
    </source>
</evidence>
<dbReference type="NCBIfam" id="TIGR02469">
    <property type="entry name" value="CbiT"/>
    <property type="match status" value="1"/>
</dbReference>
<evidence type="ECO:0000313" key="8">
    <source>
        <dbReference type="EMBL" id="MBU9736491.1"/>
    </source>
</evidence>
<dbReference type="EMBL" id="JAHQCW010000010">
    <property type="protein sequence ID" value="MBU9736491.1"/>
    <property type="molecule type" value="Genomic_DNA"/>
</dbReference>
<dbReference type="CDD" id="cd02440">
    <property type="entry name" value="AdoMet_MTases"/>
    <property type="match status" value="1"/>
</dbReference>
<keyword evidence="5" id="KW-0949">S-adenosyl-L-methionine</keyword>
<dbReference type="Gene3D" id="3.30.950.10">
    <property type="entry name" value="Methyltransferase, Cobalt-precorrin-4 Transmethylase, Domain 2"/>
    <property type="match status" value="1"/>
</dbReference>
<dbReference type="NCBIfam" id="TIGR02467">
    <property type="entry name" value="CbiE"/>
    <property type="match status" value="1"/>
</dbReference>
<name>A0A949K495_9FIRM</name>
<evidence type="ECO:0000256" key="1">
    <source>
        <dbReference type="ARBA" id="ARBA00004953"/>
    </source>
</evidence>
<evidence type="ECO:0000256" key="4">
    <source>
        <dbReference type="ARBA" id="ARBA00022679"/>
    </source>
</evidence>
<dbReference type="PANTHER" id="PTHR43182">
    <property type="entry name" value="COBALT-PRECORRIN-6B C(15)-METHYLTRANSFERASE (DECARBOXYLATING)"/>
    <property type="match status" value="1"/>
</dbReference>
<comment type="pathway">
    <text evidence="1">Cofactor biosynthesis; adenosylcobalamin biosynthesis.</text>
</comment>
<dbReference type="InterPro" id="IPR029063">
    <property type="entry name" value="SAM-dependent_MTases_sf"/>
</dbReference>
<dbReference type="CDD" id="cd11644">
    <property type="entry name" value="Precorrin-6Y-MT"/>
    <property type="match status" value="1"/>
</dbReference>
<evidence type="ECO:0000256" key="3">
    <source>
        <dbReference type="ARBA" id="ARBA00022603"/>
    </source>
</evidence>
<feature type="domain" description="Tetrapyrrole methylase" evidence="6">
    <location>
        <begin position="5"/>
        <end position="185"/>
    </location>
</feature>
<dbReference type="GO" id="GO:0009236">
    <property type="term" value="P:cobalamin biosynthetic process"/>
    <property type="evidence" value="ECO:0007669"/>
    <property type="project" value="UniProtKB-KW"/>
</dbReference>
<proteinExistence type="predicted"/>
<dbReference type="InterPro" id="IPR006365">
    <property type="entry name" value="Cbl_synth_CobL"/>
</dbReference>
<organism evidence="8 9">
    <name type="scientific">Diplocloster agilis</name>
    <dbReference type="NCBI Taxonomy" id="2850323"/>
    <lineage>
        <taxon>Bacteria</taxon>
        <taxon>Bacillati</taxon>
        <taxon>Bacillota</taxon>
        <taxon>Clostridia</taxon>
        <taxon>Lachnospirales</taxon>
        <taxon>Lachnospiraceae</taxon>
        <taxon>Diplocloster</taxon>
    </lineage>
</organism>
<keyword evidence="9" id="KW-1185">Reference proteome</keyword>
<keyword evidence="2" id="KW-0169">Cobalamin biosynthesis</keyword>
<dbReference type="SUPFAM" id="SSF53335">
    <property type="entry name" value="S-adenosyl-L-methionine-dependent methyltransferases"/>
    <property type="match status" value="1"/>
</dbReference>
<evidence type="ECO:0000313" key="9">
    <source>
        <dbReference type="Proteomes" id="UP000712157"/>
    </source>
</evidence>
<dbReference type="SUPFAM" id="SSF53790">
    <property type="entry name" value="Tetrapyrrole methylase"/>
    <property type="match status" value="1"/>
</dbReference>
<dbReference type="PANTHER" id="PTHR43182:SF1">
    <property type="entry name" value="COBALT-PRECORRIN-7 C(5)-METHYLTRANSFERASE"/>
    <property type="match status" value="1"/>
</dbReference>
<comment type="caution">
    <text evidence="8">The sequence shown here is derived from an EMBL/GenBank/DDBJ whole genome shotgun (WGS) entry which is preliminary data.</text>
</comment>
<dbReference type="RefSeq" id="WP_238721333.1">
    <property type="nucleotide sequence ID" value="NZ_JAHQCW010000010.1"/>
</dbReference>
<dbReference type="Gene3D" id="3.40.50.150">
    <property type="entry name" value="Vaccinia Virus protein VP39"/>
    <property type="match status" value="1"/>
</dbReference>
<evidence type="ECO:0000256" key="2">
    <source>
        <dbReference type="ARBA" id="ARBA00022573"/>
    </source>
</evidence>
<dbReference type="PIRSF" id="PIRSF036428">
    <property type="entry name" value="CobL"/>
    <property type="match status" value="1"/>
</dbReference>
<dbReference type="InterPro" id="IPR050714">
    <property type="entry name" value="Cobalamin_biosynth_MTase"/>
</dbReference>
<reference evidence="8" key="1">
    <citation type="submission" date="2021-06" db="EMBL/GenBank/DDBJ databases">
        <title>Description of novel taxa of the family Lachnospiraceae.</title>
        <authorList>
            <person name="Chaplin A.V."/>
            <person name="Sokolova S.R."/>
            <person name="Pikina A.P."/>
            <person name="Korzhanova M."/>
            <person name="Belova V."/>
            <person name="Korostin D."/>
            <person name="Efimov B.A."/>
        </authorList>
    </citation>
    <scope>NUCLEOTIDE SEQUENCE</scope>
    <source>
        <strain evidence="8">ASD5720</strain>
    </source>
</reference>
<dbReference type="InterPro" id="IPR014008">
    <property type="entry name" value="Cbl_synth_MTase_CbiT"/>
</dbReference>
<dbReference type="InterPro" id="IPR000878">
    <property type="entry name" value="4pyrrol_Mease"/>
</dbReference>
<dbReference type="Pfam" id="PF00590">
    <property type="entry name" value="TP_methylase"/>
    <property type="match status" value="1"/>
</dbReference>
<protein>
    <submittedName>
        <fullName evidence="8">Precorrin-6y C5,15-methyltransferase (Decarboxylating) subunit CbiE</fullName>
    </submittedName>
</protein>